<feature type="compositionally biased region" description="Polar residues" evidence="4">
    <location>
        <begin position="325"/>
        <end position="337"/>
    </location>
</feature>
<dbReference type="SUPFAM" id="SSF48371">
    <property type="entry name" value="ARM repeat"/>
    <property type="match status" value="1"/>
</dbReference>
<comment type="subcellular location">
    <subcellularLocation>
        <location evidence="1">Cytoplasm</location>
        <location evidence="1">Cytoskeleton</location>
        <location evidence="1">Cilium axoneme</location>
    </subcellularLocation>
</comment>
<dbReference type="PANTHER" id="PTHR34199">
    <property type="entry name" value="NUMOD3 MOTIF FAMILY PROTEIN, EXPRESSED"/>
    <property type="match status" value="1"/>
</dbReference>
<evidence type="ECO:0000256" key="2">
    <source>
        <dbReference type="ARBA" id="ARBA00022448"/>
    </source>
</evidence>
<dbReference type="Gene3D" id="1.25.10.10">
    <property type="entry name" value="Leucine-rich Repeat Variant"/>
    <property type="match status" value="1"/>
</dbReference>
<feature type="domain" description="Mon2/Sec7/BIG1-like HUS" evidence="6">
    <location>
        <begin position="350"/>
        <end position="508"/>
    </location>
</feature>
<feature type="region of interest" description="Disordered" evidence="4">
    <location>
        <begin position="704"/>
        <end position="744"/>
    </location>
</feature>
<feature type="domain" description="Mon2/Sec7/BIG1-like HDS" evidence="5">
    <location>
        <begin position="954"/>
        <end position="1022"/>
    </location>
</feature>
<keyword evidence="2" id="KW-0813">Transport</keyword>
<dbReference type="InterPro" id="IPR032629">
    <property type="entry name" value="DCB_dom"/>
</dbReference>
<feature type="domain" description="Mon2/Sec7/BIG1-like dimerisation and cyclophilin-binding" evidence="8">
    <location>
        <begin position="135"/>
        <end position="290"/>
    </location>
</feature>
<proteinExistence type="predicted"/>
<evidence type="ECO:0000259" key="5">
    <source>
        <dbReference type="Pfam" id="PF09324"/>
    </source>
</evidence>
<accession>A0ABR2YQT7</accession>
<dbReference type="EMBL" id="JALJOT010000007">
    <property type="protein sequence ID" value="KAK9908970.1"/>
    <property type="molecule type" value="Genomic_DNA"/>
</dbReference>
<keyword evidence="3" id="KW-0653">Protein transport</keyword>
<evidence type="ECO:0000259" key="6">
    <source>
        <dbReference type="Pfam" id="PF12783"/>
    </source>
</evidence>
<feature type="region of interest" description="Disordered" evidence="4">
    <location>
        <begin position="1520"/>
        <end position="1592"/>
    </location>
</feature>
<dbReference type="InterPro" id="IPR006553">
    <property type="entry name" value="Leu-rich_rpt_Cys-con_subtyp"/>
</dbReference>
<dbReference type="InterPro" id="IPR032675">
    <property type="entry name" value="LRR_dom_sf"/>
</dbReference>
<evidence type="ECO:0008006" key="11">
    <source>
        <dbReference type="Google" id="ProtNLM"/>
    </source>
</evidence>
<evidence type="ECO:0000313" key="9">
    <source>
        <dbReference type="EMBL" id="KAK9908970.1"/>
    </source>
</evidence>
<evidence type="ECO:0000256" key="3">
    <source>
        <dbReference type="ARBA" id="ARBA00022927"/>
    </source>
</evidence>
<evidence type="ECO:0000256" key="4">
    <source>
        <dbReference type="SAM" id="MobiDB-lite"/>
    </source>
</evidence>
<dbReference type="InterPro" id="IPR032817">
    <property type="entry name" value="Mon2_C"/>
</dbReference>
<evidence type="ECO:0000259" key="8">
    <source>
        <dbReference type="Pfam" id="PF16213"/>
    </source>
</evidence>
<dbReference type="InterPro" id="IPR015403">
    <property type="entry name" value="Mon2/Sec7/BIG1-like_HDS"/>
</dbReference>
<dbReference type="Pfam" id="PF16206">
    <property type="entry name" value="Mon2_C"/>
    <property type="match status" value="1"/>
</dbReference>
<evidence type="ECO:0000313" key="10">
    <source>
        <dbReference type="Proteomes" id="UP001491310"/>
    </source>
</evidence>
<sequence>MRHLRSLNLAKCVNLSLNGSEGVASISSLEVLDMTGCERLDCEAMRKLSALGQLRSFKLSGCVYMKAEGLGHLARGCPLLISLDLAGCIGIKDEAMQSLAGPAQGCSAAAPATLLAVRRGGVATATGPALSGQRLREHPQIKESAERAMLKLRTLANNEDPEVMAKHRKEVLKPFLAACGIKSPKLASISLAGIQKMLANDLVAQEDIQPIVQALGQVERLRDEGVQLKILQTALTLMQSPLLAEDEDAVAAVLGICFRLFADPKNPDSVVNTAATTVRQAVALVFEHVDISGGRRTSISGSTPASPMSPAREARTPTEARSPLSRANSVSSTPRSVSTLLAEHGPDNAALKLLDNLCMMITANSAMLVWLKAPALPRPFVLDLLDFVLGNSAAVFRELPAFEHALLVRVCTLLTTQLQNLLDPACEPALQASDLRVVLRTVRTVLHHFYRQLRSKCGVFVETLLAGTTQTRTLWQRINVMQIMRQLSHDAHIIHFLFCSYDMRQDCKLNALTDMVQSFAGIVESTSRLGSDAPEEDTLHAVAALYQSRANSREWSLDLDYGSASAETGVAYLGMLGIDSLLGIVAAIEKLTDIAVDGDVGSPDHGPSSLDRDSVERATCEAMIGLCWRTVLSALSQLLAHTTGEALIVQLLKGYQSMTQACGMLEMKEQRDAFLTSLCRFTLTDAADADHLLGNRNEAGKGRLQRVDSGFVRPASSEGEAPAEQADGRDIPRTGSAPIPRGGSGMMVIDAGEGSGKVLTAKNVHALRTLFNVAHKLHPLLGSSWLLVLENLNSLDRILNSPRTTTQEASSSNSTGGLPSDLAILSVAANQLFESTSYMGTETVVDILAGLRLVSNRALPLAAQLPGQPKLFALSRMVDVLLYNLSRVHDLWPILLGHIVELLSDSRAALRTAAVDALGRTLTGALAACVSSPSQPGGSADGGGAGSDWGATEHMLLMALESLYKDAEELDVRLGLLRVLLQILQRHGEQLSTGWDPILRVLEAVPEAEEGTSVGLAFQSVQLLASDYMSALPPSLLRKCLEVAALYGAQQADVNVSLTAMGLLWNAADLLSKMQLQSEAASGGSEAPVLSSTDFEELLRLLLGALQGLSTDTRPEVRNSGVRTLFAVVASQGTRLSHSAWEECLWQMLFPLLRSVHHTAATSSREEAAAEILGKVRGERVAMLVHHSRNSVQKQWEETLVLALGGMARILRAHLPILIPMPGFSQGWEELMLVVESAMAGARKEVALAAISVVTTVVGAHGAGPAMTRAMWKRALRAMGVGVEAAVSPNCCVPLMARLELVSAIGQLHGTLHTVMEEGDVTDMYMWLERLAKNPYTDDELRPVVPGTLPPVQKAVFTQLTSMAPVELPQLWPDLIDLLLNLLKPHQLQPDDSALDARPPDAAGGTGSANVNKHALTALSMEKVVEILSQLYRDQAPWQARADTFAQVVAGLGGCMVTRFSCPSENLWRAAAEAFNCVVAAGLPAVNIAYINAEEDPPEQAWPSLAATFSAFLLGSHLPQDTTDLPGHEGRGASSNGDAAEARQAGVEPSAQPLHEQSSLLERQSDGGESLGRASRRSSMQDAESEQARRDSDLEAAVLDTLTDSVLTACSCTPPEVVEQFVAIVDGGTVRPLERCRPGSAASSRFSLLCLRKMYVLCSRGAEASSPQGCLLQVAQLALPVYLRRVKSILQEYRTSKAADRLQLENCLCCLDTLAAMTLSPAVTDMVLPPGSRLKALVRARRPDGALAYRERAHLLILYEDLVASPQKAAGVLDLGL</sequence>
<dbReference type="InterPro" id="IPR011989">
    <property type="entry name" value="ARM-like"/>
</dbReference>
<organism evidence="9 10">
    <name type="scientific">Coccomyxa subellipsoidea</name>
    <dbReference type="NCBI Taxonomy" id="248742"/>
    <lineage>
        <taxon>Eukaryota</taxon>
        <taxon>Viridiplantae</taxon>
        <taxon>Chlorophyta</taxon>
        <taxon>core chlorophytes</taxon>
        <taxon>Trebouxiophyceae</taxon>
        <taxon>Trebouxiophyceae incertae sedis</taxon>
        <taxon>Coccomyxaceae</taxon>
        <taxon>Coccomyxa</taxon>
    </lineage>
</organism>
<dbReference type="InterPro" id="IPR032691">
    <property type="entry name" value="Mon2/Sec7/BIG1-like_HUS"/>
</dbReference>
<feature type="region of interest" description="Disordered" evidence="4">
    <location>
        <begin position="295"/>
        <end position="337"/>
    </location>
</feature>
<dbReference type="Pfam" id="PF16213">
    <property type="entry name" value="DCB"/>
    <property type="match status" value="1"/>
</dbReference>
<dbReference type="Gene3D" id="3.80.10.10">
    <property type="entry name" value="Ribonuclease Inhibitor"/>
    <property type="match status" value="1"/>
</dbReference>
<evidence type="ECO:0000256" key="1">
    <source>
        <dbReference type="ARBA" id="ARBA00004430"/>
    </source>
</evidence>
<dbReference type="PANTHER" id="PTHR34199:SF4">
    <property type="entry name" value="ARM REPEAT SUPERFAMILY PROTEIN"/>
    <property type="match status" value="1"/>
</dbReference>
<reference evidence="9 10" key="1">
    <citation type="journal article" date="2024" name="Nat. Commun.">
        <title>Phylogenomics reveals the evolutionary origins of lichenization in chlorophyte algae.</title>
        <authorList>
            <person name="Puginier C."/>
            <person name="Libourel C."/>
            <person name="Otte J."/>
            <person name="Skaloud P."/>
            <person name="Haon M."/>
            <person name="Grisel S."/>
            <person name="Petersen M."/>
            <person name="Berrin J.G."/>
            <person name="Delaux P.M."/>
            <person name="Dal Grande F."/>
            <person name="Keller J."/>
        </authorList>
    </citation>
    <scope>NUCLEOTIDE SEQUENCE [LARGE SCALE GENOMIC DNA]</scope>
    <source>
        <strain evidence="9 10">SAG 216-7</strain>
    </source>
</reference>
<feature type="domain" description="Mon2 C-terminal" evidence="7">
    <location>
        <begin position="1027"/>
        <end position="1255"/>
    </location>
</feature>
<dbReference type="SMART" id="SM00367">
    <property type="entry name" value="LRR_CC"/>
    <property type="match status" value="3"/>
</dbReference>
<protein>
    <recommendedName>
        <fullName evidence="11">Protein MON2 homolog</fullName>
    </recommendedName>
</protein>
<evidence type="ECO:0000259" key="7">
    <source>
        <dbReference type="Pfam" id="PF16206"/>
    </source>
</evidence>
<name>A0ABR2YQT7_9CHLO</name>
<gene>
    <name evidence="9" type="ORF">WJX75_005441</name>
</gene>
<keyword evidence="10" id="KW-1185">Reference proteome</keyword>
<dbReference type="Pfam" id="PF09324">
    <property type="entry name" value="Sec7-like_HDS"/>
    <property type="match status" value="1"/>
</dbReference>
<dbReference type="InterPro" id="IPR016024">
    <property type="entry name" value="ARM-type_fold"/>
</dbReference>
<dbReference type="SUPFAM" id="SSF52047">
    <property type="entry name" value="RNI-like"/>
    <property type="match status" value="1"/>
</dbReference>
<dbReference type="Proteomes" id="UP001491310">
    <property type="component" value="Unassembled WGS sequence"/>
</dbReference>
<dbReference type="Pfam" id="PF12783">
    <property type="entry name" value="Sec7-like_HUS"/>
    <property type="match status" value="1"/>
</dbReference>
<comment type="caution">
    <text evidence="9">The sequence shown here is derived from an EMBL/GenBank/DDBJ whole genome shotgun (WGS) entry which is preliminary data.</text>
</comment>